<protein>
    <submittedName>
        <fullName evidence="2">Uncharacterized protein</fullName>
    </submittedName>
</protein>
<dbReference type="EMBL" id="WYET01000001">
    <property type="protein sequence ID" value="NVN16939.1"/>
    <property type="molecule type" value="Genomic_DNA"/>
</dbReference>
<sequence>MLMGILVICYGCSKNESQPPNPNPTGEDEQEEPTTENPEEQEPEMVTYFTFEALTNTGDTDDWIIIHDENGVLVDFKPFEFGDIFEFQVPEEQPQPDNLTITFFKYKNSVDGEMMHNIESYPNIATKSHWQYTSDPSATNELPRESSTGSFNITVENVVSPKYRWISDRQGILVATSGPDLPGFIDNYTHENIPIYDNPDFFFTIYDSNNDLKYYSIENVNDGDDITVDYSDFKSFDSYLEIVMPDNPSTYQLSSISAFFDEEQSIDLSGGKFTSYFFAETETPKPLKLGYLDSFSKYLSIISFNSDDFLYAYSKFGEKPDEIIIPDNKSITVLDGSISNYQFETNLGFQMKDILWEVKEGEIYVDLIQTTWNVFSAPDFSGTIGEIPEEIQSSYPNLRIDDLILTSTTLHLDFITYPDLLQVEFINPELKIYYKSHEYFRFKH</sequence>
<evidence type="ECO:0000313" key="3">
    <source>
        <dbReference type="Proteomes" id="UP000558089"/>
    </source>
</evidence>
<keyword evidence="3" id="KW-1185">Reference proteome</keyword>
<evidence type="ECO:0000313" key="2">
    <source>
        <dbReference type="EMBL" id="NVN16939.1"/>
    </source>
</evidence>
<dbReference type="RefSeq" id="WP_176618968.1">
    <property type="nucleotide sequence ID" value="NZ_WYET01000001.1"/>
</dbReference>
<gene>
    <name evidence="2" type="ORF">GUA46_01190</name>
</gene>
<dbReference type="Proteomes" id="UP000558089">
    <property type="component" value="Unassembled WGS sequence"/>
</dbReference>
<evidence type="ECO:0000256" key="1">
    <source>
        <dbReference type="SAM" id="MobiDB-lite"/>
    </source>
</evidence>
<organism evidence="2 3">
    <name type="scientific">Flagellimonas chongwuensis</name>
    <dbReference type="NCBI Taxonomy" id="2697365"/>
    <lineage>
        <taxon>Bacteria</taxon>
        <taxon>Pseudomonadati</taxon>
        <taxon>Bacteroidota</taxon>
        <taxon>Flavobacteriia</taxon>
        <taxon>Flavobacteriales</taxon>
        <taxon>Flavobacteriaceae</taxon>
        <taxon>Flagellimonas</taxon>
    </lineage>
</organism>
<comment type="caution">
    <text evidence="2">The sequence shown here is derived from an EMBL/GenBank/DDBJ whole genome shotgun (WGS) entry which is preliminary data.</text>
</comment>
<reference evidence="2 3" key="1">
    <citation type="submission" date="2020-01" db="EMBL/GenBank/DDBJ databases">
        <title>Draft Genome Analysis of Muricauda sp. HICW Isolated from coastal seawater of PR China.</title>
        <authorList>
            <person name="Chen M.-X."/>
        </authorList>
    </citation>
    <scope>NUCLEOTIDE SEQUENCE [LARGE SCALE GENOMIC DNA]</scope>
    <source>
        <strain evidence="2 3">HICW</strain>
    </source>
</reference>
<feature type="compositionally biased region" description="Acidic residues" evidence="1">
    <location>
        <begin position="26"/>
        <end position="43"/>
    </location>
</feature>
<dbReference type="AlphaFoldDB" id="A0A850NAI7"/>
<accession>A0A850NAI7</accession>
<feature type="region of interest" description="Disordered" evidence="1">
    <location>
        <begin position="14"/>
        <end position="43"/>
    </location>
</feature>
<name>A0A850NAI7_9FLAO</name>
<proteinExistence type="predicted"/>